<keyword evidence="7" id="KW-1185">Reference proteome</keyword>
<comment type="similarity">
    <text evidence="1 4">Belongs to the short-chain dehydrogenases/reductases (SDR) family.</text>
</comment>
<protein>
    <submittedName>
        <fullName evidence="6">DEBR0S5_05512g1_1</fullName>
    </submittedName>
</protein>
<evidence type="ECO:0000256" key="1">
    <source>
        <dbReference type="ARBA" id="ARBA00006484"/>
    </source>
</evidence>
<dbReference type="PRINTS" id="PR00081">
    <property type="entry name" value="GDHRDH"/>
</dbReference>
<evidence type="ECO:0000313" key="6">
    <source>
        <dbReference type="EMBL" id="VUG19543.1"/>
    </source>
</evidence>
<evidence type="ECO:0000256" key="5">
    <source>
        <dbReference type="SAM" id="Phobius"/>
    </source>
</evidence>
<sequence length="211" mass="24057">MLFNSLLGQYAFITGGSKGIGFQISQELASRGCRITIIARSALQCQRSVEYLNKKYPIPKQKHNFLNYDLLKTSEVCMRIAKVYPEYKNANILVNCAGMTQKSLLLNTREQDIVNIYILNLIAPAILSRFFARSMIRQKHKNANILNISSMLAERYLPGTTAYSSSKMGLVRLTTTMSKEFMRHDNQLIRVNAILPGLINGYRYGKRCQLY</sequence>
<keyword evidence="5" id="KW-1133">Transmembrane helix</keyword>
<evidence type="ECO:0000256" key="2">
    <source>
        <dbReference type="ARBA" id="ARBA00022857"/>
    </source>
</evidence>
<keyword evidence="5" id="KW-0472">Membrane</keyword>
<dbReference type="InterPro" id="IPR036291">
    <property type="entry name" value="NAD(P)-bd_dom_sf"/>
</dbReference>
<dbReference type="PROSITE" id="PS00061">
    <property type="entry name" value="ADH_SHORT"/>
    <property type="match status" value="1"/>
</dbReference>
<dbReference type="SUPFAM" id="SSF51735">
    <property type="entry name" value="NAD(P)-binding Rossmann-fold domains"/>
    <property type="match status" value="1"/>
</dbReference>
<reference evidence="6 7" key="1">
    <citation type="submission" date="2019-07" db="EMBL/GenBank/DDBJ databases">
        <authorList>
            <person name="Friedrich A."/>
            <person name="Schacherer J."/>
        </authorList>
    </citation>
    <scope>NUCLEOTIDE SEQUENCE [LARGE SCALE GENOMIC DNA]</scope>
</reference>
<dbReference type="PRINTS" id="PR00080">
    <property type="entry name" value="SDRFAMILY"/>
</dbReference>
<dbReference type="CDD" id="cd05233">
    <property type="entry name" value="SDR_c"/>
    <property type="match status" value="1"/>
</dbReference>
<proteinExistence type="inferred from homology"/>
<keyword evidence="5" id="KW-0812">Transmembrane</keyword>
<gene>
    <name evidence="6" type="ORF">DEBR0S5_05512G</name>
</gene>
<dbReference type="PANTHER" id="PTHR42760:SF133">
    <property type="entry name" value="3-OXOACYL-[ACYL-CARRIER-PROTEIN] REDUCTASE"/>
    <property type="match status" value="1"/>
</dbReference>
<dbReference type="GO" id="GO:0016616">
    <property type="term" value="F:oxidoreductase activity, acting on the CH-OH group of donors, NAD or NADP as acceptor"/>
    <property type="evidence" value="ECO:0007669"/>
    <property type="project" value="TreeGrafter"/>
</dbReference>
<dbReference type="GO" id="GO:0006633">
    <property type="term" value="P:fatty acid biosynthetic process"/>
    <property type="evidence" value="ECO:0007669"/>
    <property type="project" value="TreeGrafter"/>
</dbReference>
<evidence type="ECO:0000256" key="3">
    <source>
        <dbReference type="ARBA" id="ARBA00023002"/>
    </source>
</evidence>
<name>A0A7D9H1K4_DEKBR</name>
<dbReference type="InterPro" id="IPR020904">
    <property type="entry name" value="Sc_DH/Rdtase_CS"/>
</dbReference>
<dbReference type="GO" id="GO:0048038">
    <property type="term" value="F:quinone binding"/>
    <property type="evidence" value="ECO:0007669"/>
    <property type="project" value="TreeGrafter"/>
</dbReference>
<dbReference type="AlphaFoldDB" id="A0A7D9H1K4"/>
<dbReference type="Pfam" id="PF00106">
    <property type="entry name" value="adh_short"/>
    <property type="match status" value="1"/>
</dbReference>
<accession>A0A7D9H1K4</accession>
<keyword evidence="2" id="KW-0521">NADP</keyword>
<keyword evidence="3" id="KW-0560">Oxidoreductase</keyword>
<organism evidence="6 7">
    <name type="scientific">Dekkera bruxellensis</name>
    <name type="common">Brettanomyces custersii</name>
    <dbReference type="NCBI Taxonomy" id="5007"/>
    <lineage>
        <taxon>Eukaryota</taxon>
        <taxon>Fungi</taxon>
        <taxon>Dikarya</taxon>
        <taxon>Ascomycota</taxon>
        <taxon>Saccharomycotina</taxon>
        <taxon>Pichiomycetes</taxon>
        <taxon>Pichiales</taxon>
        <taxon>Pichiaceae</taxon>
        <taxon>Brettanomyces</taxon>
    </lineage>
</organism>
<dbReference type="InterPro" id="IPR002347">
    <property type="entry name" value="SDR_fam"/>
</dbReference>
<evidence type="ECO:0000256" key="4">
    <source>
        <dbReference type="RuleBase" id="RU000363"/>
    </source>
</evidence>
<feature type="transmembrane region" description="Helical" evidence="5">
    <location>
        <begin position="113"/>
        <end position="132"/>
    </location>
</feature>
<dbReference type="EMBL" id="CABFWN010000005">
    <property type="protein sequence ID" value="VUG19543.1"/>
    <property type="molecule type" value="Genomic_DNA"/>
</dbReference>
<dbReference type="Proteomes" id="UP000478008">
    <property type="component" value="Unassembled WGS sequence"/>
</dbReference>
<dbReference type="Gene3D" id="3.40.50.720">
    <property type="entry name" value="NAD(P)-binding Rossmann-like Domain"/>
    <property type="match status" value="1"/>
</dbReference>
<evidence type="ECO:0000313" key="7">
    <source>
        <dbReference type="Proteomes" id="UP000478008"/>
    </source>
</evidence>
<dbReference type="PANTHER" id="PTHR42760">
    <property type="entry name" value="SHORT-CHAIN DEHYDROGENASES/REDUCTASES FAMILY MEMBER"/>
    <property type="match status" value="1"/>
</dbReference>